<accession>A0A3E1YD99</accession>
<dbReference type="OrthoDB" id="708726at2"/>
<dbReference type="Gene3D" id="3.40.50.720">
    <property type="entry name" value="NAD(P)-binding Rossmann-like Domain"/>
    <property type="match status" value="1"/>
</dbReference>
<gene>
    <name evidence="2" type="ORF">DVR12_04380</name>
</gene>
<reference evidence="2 3" key="1">
    <citation type="submission" date="2018-07" db="EMBL/GenBank/DDBJ databases">
        <title>Chitinophaga K2CV101002-2 sp. nov., isolated from a monsoon evergreen broad-leaved forest soil.</title>
        <authorList>
            <person name="Lv Y."/>
        </authorList>
    </citation>
    <scope>NUCLEOTIDE SEQUENCE [LARGE SCALE GENOMIC DNA]</scope>
    <source>
        <strain evidence="2 3">GDMCC 1.1288</strain>
    </source>
</reference>
<evidence type="ECO:0000259" key="1">
    <source>
        <dbReference type="Pfam" id="PF13380"/>
    </source>
</evidence>
<dbReference type="Pfam" id="PF13380">
    <property type="entry name" value="CoA_binding_2"/>
    <property type="match status" value="1"/>
</dbReference>
<feature type="domain" description="CoA-binding" evidence="1">
    <location>
        <begin position="10"/>
        <end position="119"/>
    </location>
</feature>
<proteinExistence type="predicted"/>
<protein>
    <submittedName>
        <fullName evidence="2">CoA-binding protein</fullName>
    </submittedName>
</protein>
<keyword evidence="3" id="KW-1185">Reference proteome</keyword>
<dbReference type="Proteomes" id="UP000260644">
    <property type="component" value="Unassembled WGS sequence"/>
</dbReference>
<evidence type="ECO:0000313" key="3">
    <source>
        <dbReference type="Proteomes" id="UP000260644"/>
    </source>
</evidence>
<organism evidence="2 3">
    <name type="scientific">Chitinophaga silvatica</name>
    <dbReference type="NCBI Taxonomy" id="2282649"/>
    <lineage>
        <taxon>Bacteria</taxon>
        <taxon>Pseudomonadati</taxon>
        <taxon>Bacteroidota</taxon>
        <taxon>Chitinophagia</taxon>
        <taxon>Chitinophagales</taxon>
        <taxon>Chitinophagaceae</taxon>
        <taxon>Chitinophaga</taxon>
    </lineage>
</organism>
<name>A0A3E1YD99_9BACT</name>
<dbReference type="SUPFAM" id="SSF51735">
    <property type="entry name" value="NAD(P)-binding Rossmann-fold domains"/>
    <property type="match status" value="1"/>
</dbReference>
<dbReference type="InterPro" id="IPR003781">
    <property type="entry name" value="CoA-bd"/>
</dbReference>
<comment type="caution">
    <text evidence="2">The sequence shown here is derived from an EMBL/GenBank/DDBJ whole genome shotgun (WGS) entry which is preliminary data.</text>
</comment>
<sequence length="125" mass="14022">MENTENKKLTVVLGASPNPERYSNMAVNRLQAKGHPVVAIGKREATIGNTPIIATHPPLEKVDTVTMYLNPIAQKEYYDYILQLQPKRIIFNPGAENPELEEIAREHNIQPVEACTLVLLSTNQF</sequence>
<evidence type="ECO:0000313" key="2">
    <source>
        <dbReference type="EMBL" id="RFS24453.1"/>
    </source>
</evidence>
<dbReference type="InterPro" id="IPR036291">
    <property type="entry name" value="NAD(P)-bd_dom_sf"/>
</dbReference>
<dbReference type="RefSeq" id="WP_116974262.1">
    <property type="nucleotide sequence ID" value="NZ_QPMM01000002.1"/>
</dbReference>
<dbReference type="EMBL" id="QPMM01000002">
    <property type="protein sequence ID" value="RFS24453.1"/>
    <property type="molecule type" value="Genomic_DNA"/>
</dbReference>
<dbReference type="AlphaFoldDB" id="A0A3E1YD99"/>